<feature type="transmembrane region" description="Helical" evidence="1">
    <location>
        <begin position="37"/>
        <end position="56"/>
    </location>
</feature>
<protein>
    <submittedName>
        <fullName evidence="2">Uncharacterized protein</fullName>
    </submittedName>
</protein>
<feature type="transmembrane region" description="Helical" evidence="1">
    <location>
        <begin position="273"/>
        <end position="300"/>
    </location>
</feature>
<feature type="transmembrane region" description="Helical" evidence="1">
    <location>
        <begin position="362"/>
        <end position="381"/>
    </location>
</feature>
<evidence type="ECO:0000256" key="1">
    <source>
        <dbReference type="SAM" id="Phobius"/>
    </source>
</evidence>
<keyword evidence="1" id="KW-1133">Transmembrane helix</keyword>
<dbReference type="EMBL" id="ML170275">
    <property type="protein sequence ID" value="TDL15446.1"/>
    <property type="molecule type" value="Genomic_DNA"/>
</dbReference>
<reference evidence="2 3" key="1">
    <citation type="submission" date="2018-06" db="EMBL/GenBank/DDBJ databases">
        <title>A transcriptomic atlas of mushroom development highlights an independent origin of complex multicellularity.</title>
        <authorList>
            <consortium name="DOE Joint Genome Institute"/>
            <person name="Krizsan K."/>
            <person name="Almasi E."/>
            <person name="Merenyi Z."/>
            <person name="Sahu N."/>
            <person name="Viragh M."/>
            <person name="Koszo T."/>
            <person name="Mondo S."/>
            <person name="Kiss B."/>
            <person name="Balint B."/>
            <person name="Kues U."/>
            <person name="Barry K."/>
            <person name="Hegedus J.C."/>
            <person name="Henrissat B."/>
            <person name="Johnson J."/>
            <person name="Lipzen A."/>
            <person name="Ohm R."/>
            <person name="Nagy I."/>
            <person name="Pangilinan J."/>
            <person name="Yan J."/>
            <person name="Xiong Y."/>
            <person name="Grigoriev I.V."/>
            <person name="Hibbett D.S."/>
            <person name="Nagy L.G."/>
        </authorList>
    </citation>
    <scope>NUCLEOTIDE SEQUENCE [LARGE SCALE GENOMIC DNA]</scope>
    <source>
        <strain evidence="2 3">SZMC22713</strain>
    </source>
</reference>
<dbReference type="VEuPathDB" id="FungiDB:BD410DRAFT_732735"/>
<sequence length="447" mass="49533">MASDTHSQTIDQLVSSFAVIDRRTSASCNDLNNCRTLWNIIWSCFATIIACTWVAIHPNIADDDHGLIEKTLRHVEVTSLAVLAPEAIILWAIRQLIVARKIKMSYKTTRGWTLTHGFFALMGGFLLVDKRNNPLRTLMPDEIESTSSAGDNIDFPDITEEEIQDKSKSDTLSKGLVILQTGWFVLQCVARWIQRLPVTELEVVTLAYAVLNFVTYALWWYKPRDVQRPCRVLQKSTVRSRAPAYVTQYPIPAVSARRGHGTFNQAIKIVTHVAAAVAAYTLVVLIYGVYSMIGVIMALIRLAAADEDIEYGDTRVPSFYSGPLSGNERLVSALAAGVVAAIFGAIHCIAWPFQFPTVGEQFMWRICSIAIISLPALILLLTGRWVKGQDSNHPLGLRSSFGSILVVLGLAYLGARIALIVEAFVSLRALPIEAYQTVSWTTFIPHI</sequence>
<dbReference type="PANTHER" id="PTHR35043">
    <property type="entry name" value="TRANSCRIPTION FACTOR DOMAIN-CONTAINING PROTEIN"/>
    <property type="match status" value="1"/>
</dbReference>
<feature type="transmembrane region" description="Helical" evidence="1">
    <location>
        <begin position="330"/>
        <end position="350"/>
    </location>
</feature>
<name>A0A4Y7PK82_9AGAM</name>
<feature type="transmembrane region" description="Helical" evidence="1">
    <location>
        <begin position="109"/>
        <end position="128"/>
    </location>
</feature>
<gene>
    <name evidence="2" type="ORF">BD410DRAFT_732735</name>
</gene>
<feature type="transmembrane region" description="Helical" evidence="1">
    <location>
        <begin position="77"/>
        <end position="97"/>
    </location>
</feature>
<dbReference type="OrthoDB" id="9451547at2759"/>
<keyword evidence="1" id="KW-0812">Transmembrane</keyword>
<accession>A0A4Y7PK82</accession>
<evidence type="ECO:0000313" key="3">
    <source>
        <dbReference type="Proteomes" id="UP000294933"/>
    </source>
</evidence>
<dbReference type="Proteomes" id="UP000294933">
    <property type="component" value="Unassembled WGS sequence"/>
</dbReference>
<evidence type="ECO:0000313" key="2">
    <source>
        <dbReference type="EMBL" id="TDL15446.1"/>
    </source>
</evidence>
<keyword evidence="1" id="KW-0472">Membrane</keyword>
<dbReference type="AlphaFoldDB" id="A0A4Y7PK82"/>
<feature type="transmembrane region" description="Helical" evidence="1">
    <location>
        <begin position="401"/>
        <end position="425"/>
    </location>
</feature>
<dbReference type="PANTHER" id="PTHR35043:SF7">
    <property type="entry name" value="TRANSCRIPTION FACTOR DOMAIN-CONTAINING PROTEIN"/>
    <property type="match status" value="1"/>
</dbReference>
<keyword evidence="3" id="KW-1185">Reference proteome</keyword>
<feature type="transmembrane region" description="Helical" evidence="1">
    <location>
        <begin position="205"/>
        <end position="221"/>
    </location>
</feature>
<proteinExistence type="predicted"/>
<organism evidence="2 3">
    <name type="scientific">Rickenella mellea</name>
    <dbReference type="NCBI Taxonomy" id="50990"/>
    <lineage>
        <taxon>Eukaryota</taxon>
        <taxon>Fungi</taxon>
        <taxon>Dikarya</taxon>
        <taxon>Basidiomycota</taxon>
        <taxon>Agaricomycotina</taxon>
        <taxon>Agaricomycetes</taxon>
        <taxon>Hymenochaetales</taxon>
        <taxon>Rickenellaceae</taxon>
        <taxon>Rickenella</taxon>
    </lineage>
</organism>